<evidence type="ECO:0000256" key="3">
    <source>
        <dbReference type="ARBA" id="ARBA00022777"/>
    </source>
</evidence>
<dbReference type="GO" id="GO:0005524">
    <property type="term" value="F:ATP binding"/>
    <property type="evidence" value="ECO:0007669"/>
    <property type="project" value="UniProtKB-KW"/>
</dbReference>
<dbReference type="Gene3D" id="1.10.510.10">
    <property type="entry name" value="Transferase(Phosphotransferase) domain 1"/>
    <property type="match status" value="1"/>
</dbReference>
<evidence type="ECO:0000256" key="1">
    <source>
        <dbReference type="ARBA" id="ARBA00022679"/>
    </source>
</evidence>
<feature type="compositionally biased region" description="Low complexity" evidence="5">
    <location>
        <begin position="409"/>
        <end position="429"/>
    </location>
</feature>
<dbReference type="InterPro" id="IPR000719">
    <property type="entry name" value="Prot_kinase_dom"/>
</dbReference>
<sequence length="441" mass="46280">MSLSFVEGRLFAGRYRVVRNIATGAMGAIYEVVHIETERRRALKVMHPHLAENPEFHARFKLEARVAARIATEHIVEVFDAGIDEETGMPFLVMELLRGEELSKRVRRAGRLSPEETVAYLRQTALALDKTHAAGVVHRDLKPANLFLAASDDDDQLRIKVLDFGIAKLVAETAVDSATTAALGTPLYMAPEQFSGASISKAVDLFAFGQIAYTLLVGKAYWLNDMREFSNTLAFAVIAIHGPQEPACTRAEADGVKLPPAFDAWFAKATARDPEARFSTAWAAVEALAAVFDIAPAPVLSSRLFTADASVPRGGQGAPPSMRVAAQSSSTGVETRIEAPRPRSRSAIAFVALALIGGGAIALASRGGGAPAAPGDAEPPQAARAATSTPSSTATSSGPVPALDETSGAARALELAAPATPAATASSPREGGDRRPVPAAA</sequence>
<evidence type="ECO:0000256" key="5">
    <source>
        <dbReference type="SAM" id="MobiDB-lite"/>
    </source>
</evidence>
<dbReference type="CDD" id="cd14014">
    <property type="entry name" value="STKc_PknB_like"/>
    <property type="match status" value="1"/>
</dbReference>
<reference evidence="7 8" key="1">
    <citation type="submission" date="2014-02" db="EMBL/GenBank/DDBJ databases">
        <title>The small core and large imbalanced accessory genome model reveals a collaborative survival strategy of Sorangium cellulosum strains in nature.</title>
        <authorList>
            <person name="Han K."/>
            <person name="Peng R."/>
            <person name="Blom J."/>
            <person name="Li Y.-Z."/>
        </authorList>
    </citation>
    <scope>NUCLEOTIDE SEQUENCE [LARGE SCALE GENOMIC DNA]</scope>
    <source>
        <strain evidence="7 8">So0008-312</strain>
    </source>
</reference>
<keyword evidence="1" id="KW-0808">Transferase</keyword>
<dbReference type="GO" id="GO:0004674">
    <property type="term" value="F:protein serine/threonine kinase activity"/>
    <property type="evidence" value="ECO:0007669"/>
    <property type="project" value="TreeGrafter"/>
</dbReference>
<feature type="non-terminal residue" evidence="7">
    <location>
        <position position="441"/>
    </location>
</feature>
<comment type="caution">
    <text evidence="7">The sequence shown here is derived from an EMBL/GenBank/DDBJ whole genome shotgun (WGS) entry which is preliminary data.</text>
</comment>
<dbReference type="PANTHER" id="PTHR43289">
    <property type="entry name" value="MITOGEN-ACTIVATED PROTEIN KINASE KINASE KINASE 20-RELATED"/>
    <property type="match status" value="1"/>
</dbReference>
<dbReference type="Pfam" id="PF00069">
    <property type="entry name" value="Pkinase"/>
    <property type="match status" value="1"/>
</dbReference>
<dbReference type="SUPFAM" id="SSF56112">
    <property type="entry name" value="Protein kinase-like (PK-like)"/>
    <property type="match status" value="1"/>
</dbReference>
<keyword evidence="2" id="KW-0547">Nucleotide-binding</keyword>
<gene>
    <name evidence="7" type="ORF">BE15_27865</name>
</gene>
<accession>A0A150QFZ5</accession>
<dbReference type="PROSITE" id="PS50011">
    <property type="entry name" value="PROTEIN_KINASE_DOM"/>
    <property type="match status" value="1"/>
</dbReference>
<dbReference type="EMBL" id="JEMA01000700">
    <property type="protein sequence ID" value="KYF66894.1"/>
    <property type="molecule type" value="Genomic_DNA"/>
</dbReference>
<dbReference type="InterPro" id="IPR011009">
    <property type="entry name" value="Kinase-like_dom_sf"/>
</dbReference>
<organism evidence="7 8">
    <name type="scientific">Sorangium cellulosum</name>
    <name type="common">Polyangium cellulosum</name>
    <dbReference type="NCBI Taxonomy" id="56"/>
    <lineage>
        <taxon>Bacteria</taxon>
        <taxon>Pseudomonadati</taxon>
        <taxon>Myxococcota</taxon>
        <taxon>Polyangia</taxon>
        <taxon>Polyangiales</taxon>
        <taxon>Polyangiaceae</taxon>
        <taxon>Sorangium</taxon>
    </lineage>
</organism>
<feature type="region of interest" description="Disordered" evidence="5">
    <location>
        <begin position="311"/>
        <end position="341"/>
    </location>
</feature>
<dbReference type="InterPro" id="IPR008271">
    <property type="entry name" value="Ser/Thr_kinase_AS"/>
</dbReference>
<feature type="domain" description="Protein kinase" evidence="6">
    <location>
        <begin position="15"/>
        <end position="292"/>
    </location>
</feature>
<protein>
    <submittedName>
        <fullName evidence="7">Protein kinase</fullName>
    </submittedName>
</protein>
<feature type="region of interest" description="Disordered" evidence="5">
    <location>
        <begin position="365"/>
        <end position="441"/>
    </location>
</feature>
<keyword evidence="3 7" id="KW-0418">Kinase</keyword>
<dbReference type="Proteomes" id="UP000075260">
    <property type="component" value="Unassembled WGS sequence"/>
</dbReference>
<evidence type="ECO:0000259" key="6">
    <source>
        <dbReference type="PROSITE" id="PS50011"/>
    </source>
</evidence>
<keyword evidence="4" id="KW-0067">ATP-binding</keyword>
<evidence type="ECO:0000313" key="7">
    <source>
        <dbReference type="EMBL" id="KYF66894.1"/>
    </source>
</evidence>
<evidence type="ECO:0000256" key="4">
    <source>
        <dbReference type="ARBA" id="ARBA00022840"/>
    </source>
</evidence>
<dbReference type="PANTHER" id="PTHR43289:SF6">
    <property type="entry name" value="SERINE_THREONINE-PROTEIN KINASE NEKL-3"/>
    <property type="match status" value="1"/>
</dbReference>
<dbReference type="Gene3D" id="3.30.200.20">
    <property type="entry name" value="Phosphorylase Kinase, domain 1"/>
    <property type="match status" value="1"/>
</dbReference>
<dbReference type="AlphaFoldDB" id="A0A150QFZ5"/>
<feature type="compositionally biased region" description="Basic and acidic residues" evidence="5">
    <location>
        <begin position="430"/>
        <end position="441"/>
    </location>
</feature>
<dbReference type="SMART" id="SM00220">
    <property type="entry name" value="S_TKc"/>
    <property type="match status" value="1"/>
</dbReference>
<dbReference type="RefSeq" id="WP_061610211.1">
    <property type="nucleotide sequence ID" value="NZ_JEMA01000700.1"/>
</dbReference>
<name>A0A150QFZ5_SORCE</name>
<proteinExistence type="predicted"/>
<dbReference type="PROSITE" id="PS00108">
    <property type="entry name" value="PROTEIN_KINASE_ST"/>
    <property type="match status" value="1"/>
</dbReference>
<evidence type="ECO:0000313" key="8">
    <source>
        <dbReference type="Proteomes" id="UP000075260"/>
    </source>
</evidence>
<feature type="compositionally biased region" description="Low complexity" evidence="5">
    <location>
        <begin position="371"/>
        <end position="402"/>
    </location>
</feature>
<dbReference type="OrthoDB" id="9801841at2"/>
<evidence type="ECO:0000256" key="2">
    <source>
        <dbReference type="ARBA" id="ARBA00022741"/>
    </source>
</evidence>